<dbReference type="AlphaFoldDB" id="Q7UE18"/>
<evidence type="ECO:0000256" key="2">
    <source>
        <dbReference type="ARBA" id="ARBA00022747"/>
    </source>
</evidence>
<dbReference type="OrthoDB" id="9811611at2"/>
<keyword evidence="6" id="KW-1185">Reference proteome</keyword>
<keyword evidence="3" id="KW-0238">DNA-binding</keyword>
<dbReference type="GO" id="GO:0003677">
    <property type="term" value="F:DNA binding"/>
    <property type="evidence" value="ECO:0007669"/>
    <property type="project" value="UniProtKB-KW"/>
</dbReference>
<feature type="domain" description="Type I restriction modification DNA specificity" evidence="4">
    <location>
        <begin position="215"/>
        <end position="350"/>
    </location>
</feature>
<dbReference type="STRING" id="243090.RB11643"/>
<dbReference type="EMBL" id="BX294153">
    <property type="protein sequence ID" value="CAD79236.1"/>
    <property type="molecule type" value="Genomic_DNA"/>
</dbReference>
<organism evidence="5 6">
    <name type="scientific">Rhodopirellula baltica (strain DSM 10527 / NCIMB 13988 / SH1)</name>
    <dbReference type="NCBI Taxonomy" id="243090"/>
    <lineage>
        <taxon>Bacteria</taxon>
        <taxon>Pseudomonadati</taxon>
        <taxon>Planctomycetota</taxon>
        <taxon>Planctomycetia</taxon>
        <taxon>Pirellulales</taxon>
        <taxon>Pirellulaceae</taxon>
        <taxon>Rhodopirellula</taxon>
    </lineage>
</organism>
<evidence type="ECO:0000259" key="4">
    <source>
        <dbReference type="Pfam" id="PF01420"/>
    </source>
</evidence>
<dbReference type="PANTHER" id="PTHR30408:SF12">
    <property type="entry name" value="TYPE I RESTRICTION ENZYME MJAVIII SPECIFICITY SUBUNIT"/>
    <property type="match status" value="1"/>
</dbReference>
<dbReference type="EnsemblBacteria" id="CAD79236">
    <property type="protein sequence ID" value="CAD79236"/>
    <property type="gene ID" value="RB11643"/>
</dbReference>
<dbReference type="InterPro" id="IPR044946">
    <property type="entry name" value="Restrct_endonuc_typeI_TRD_sf"/>
</dbReference>
<dbReference type="HOGENOM" id="CLU_021095_10_3_0"/>
<dbReference type="PANTHER" id="PTHR30408">
    <property type="entry name" value="TYPE-1 RESTRICTION ENZYME ECOKI SPECIFICITY PROTEIN"/>
    <property type="match status" value="1"/>
</dbReference>
<dbReference type="REBASE" id="7220">
    <property type="entry name" value="S.RbaORF11642P"/>
</dbReference>
<evidence type="ECO:0000313" key="6">
    <source>
        <dbReference type="Proteomes" id="UP000001025"/>
    </source>
</evidence>
<evidence type="ECO:0000256" key="3">
    <source>
        <dbReference type="ARBA" id="ARBA00023125"/>
    </source>
</evidence>
<accession>Q7UE18</accession>
<dbReference type="SUPFAM" id="SSF116734">
    <property type="entry name" value="DNA methylase specificity domain"/>
    <property type="match status" value="2"/>
</dbReference>
<dbReference type="Gene3D" id="1.10.287.1120">
    <property type="entry name" value="Bipartite methylase S protein"/>
    <property type="match status" value="1"/>
</dbReference>
<dbReference type="GO" id="GO:0009307">
    <property type="term" value="P:DNA restriction-modification system"/>
    <property type="evidence" value="ECO:0007669"/>
    <property type="project" value="UniProtKB-KW"/>
</dbReference>
<dbReference type="CDD" id="cd17515">
    <property type="entry name" value="RMtype1_S_MjaORF132P_Sau1132ORF3780P-TRD1-CR1_like"/>
    <property type="match status" value="1"/>
</dbReference>
<name>Q7UE18_RHOBA</name>
<proteinExistence type="inferred from homology"/>
<comment type="similarity">
    <text evidence="1">Belongs to the type-I restriction system S methylase family.</text>
</comment>
<evidence type="ECO:0000313" key="5">
    <source>
        <dbReference type="EMBL" id="CAD79236.1"/>
    </source>
</evidence>
<dbReference type="Gene3D" id="3.90.220.20">
    <property type="entry name" value="DNA methylase specificity domains"/>
    <property type="match status" value="2"/>
</dbReference>
<dbReference type="Pfam" id="PF01420">
    <property type="entry name" value="Methylase_S"/>
    <property type="match status" value="2"/>
</dbReference>
<dbReference type="InParanoid" id="Q7UE18"/>
<dbReference type="Proteomes" id="UP000001025">
    <property type="component" value="Chromosome"/>
</dbReference>
<dbReference type="InterPro" id="IPR052021">
    <property type="entry name" value="Type-I_RS_S_subunit"/>
</dbReference>
<dbReference type="InterPro" id="IPR000055">
    <property type="entry name" value="Restrct_endonuc_typeI_TRD"/>
</dbReference>
<dbReference type="KEGG" id="rba:RB11643"/>
<keyword evidence="2" id="KW-0680">Restriction system</keyword>
<dbReference type="RefSeq" id="WP_011123362.1">
    <property type="nucleotide sequence ID" value="NC_005027.1"/>
</dbReference>
<sequence>MTSHEVALSEICDTGSGGTPSRAKQEIYYDGSIPWVKSGELRESVITETGESITELGLKESSAKLLPADTLLVALYGATVGRVGMLGIEAATNQAVCYLIPDDTRVERRYLYHALRSKVPYWLTQRVGGGQPNISQGVIKNTKIPLPPLSEQKRIAEILDRAEALRAKRRAALALLDELTQSILARLLDGSADLGTTTLGNISRDMHQGINTVTEKIEYQNDGFPIIQSKHTTQGYLDLSDARFVSKATYLKYKEKYRPARNDLLLCNIGTIGKSLLMEQENDFLIAWNLFLIKLDLDQVSPSFCKHYFDRLASQHYFDRFLTGGTVKFISKKTLNATPIPLPSMDRQREFEEQIASVEVLKEKHRSAVAELDQLFASLQHRAFRGELS</sequence>
<gene>
    <name evidence="5" type="primary">hsdS</name>
    <name evidence="5" type="ordered locus">RB11643</name>
</gene>
<evidence type="ECO:0000256" key="1">
    <source>
        <dbReference type="ARBA" id="ARBA00010923"/>
    </source>
</evidence>
<dbReference type="eggNOG" id="COG0732">
    <property type="taxonomic scope" value="Bacteria"/>
</dbReference>
<reference evidence="5 6" key="1">
    <citation type="journal article" date="2003" name="Proc. Natl. Acad. Sci. U.S.A.">
        <title>Complete genome sequence of the marine planctomycete Pirellula sp. strain 1.</title>
        <authorList>
            <person name="Gloeckner F.O."/>
            <person name="Kube M."/>
            <person name="Bauer M."/>
            <person name="Teeling H."/>
            <person name="Lombardot T."/>
            <person name="Ludwig W."/>
            <person name="Gade D."/>
            <person name="Beck A."/>
            <person name="Borzym K."/>
            <person name="Heitmann K."/>
            <person name="Rabus R."/>
            <person name="Schlesner H."/>
            <person name="Amann R."/>
            <person name="Reinhardt R."/>
        </authorList>
    </citation>
    <scope>NUCLEOTIDE SEQUENCE [LARGE SCALE GENOMIC DNA]</scope>
    <source>
        <strain evidence="6">DSM 10527 / NCIMB 13988 / SH1</strain>
    </source>
</reference>
<protein>
    <submittedName>
        <fullName evidence="5">Restriction modification system S chain homolog</fullName>
    </submittedName>
</protein>
<feature type="domain" description="Type I restriction modification DNA specificity" evidence="4">
    <location>
        <begin position="5"/>
        <end position="165"/>
    </location>
</feature>